<dbReference type="InterPro" id="IPR050202">
    <property type="entry name" value="Cyt/Deoxycyt_deaminase"/>
</dbReference>
<dbReference type="CDD" id="cd01283">
    <property type="entry name" value="cytidine_deaminase"/>
    <property type="match status" value="1"/>
</dbReference>
<evidence type="ECO:0000313" key="3">
    <source>
        <dbReference type="Proteomes" id="UP000887574"/>
    </source>
</evidence>
<accession>A0A915EFI8</accession>
<dbReference type="GO" id="GO:0008270">
    <property type="term" value="F:zinc ion binding"/>
    <property type="evidence" value="ECO:0007669"/>
    <property type="project" value="TreeGrafter"/>
</dbReference>
<dbReference type="PANTHER" id="PTHR11644:SF2">
    <property type="entry name" value="CYTIDINE DEAMINASE"/>
    <property type="match status" value="1"/>
</dbReference>
<evidence type="ECO:0000313" key="4">
    <source>
        <dbReference type="WBParaSite" id="jg4788.1"/>
    </source>
</evidence>
<dbReference type="PROSITE" id="PS51747">
    <property type="entry name" value="CYT_DCMP_DEAMINASES_2"/>
    <property type="match status" value="1"/>
</dbReference>
<organism evidence="3 4">
    <name type="scientific">Ditylenchus dipsaci</name>
    <dbReference type="NCBI Taxonomy" id="166011"/>
    <lineage>
        <taxon>Eukaryota</taxon>
        <taxon>Metazoa</taxon>
        <taxon>Ecdysozoa</taxon>
        <taxon>Nematoda</taxon>
        <taxon>Chromadorea</taxon>
        <taxon>Rhabditida</taxon>
        <taxon>Tylenchina</taxon>
        <taxon>Tylenchomorpha</taxon>
        <taxon>Sphaerularioidea</taxon>
        <taxon>Anguinidae</taxon>
        <taxon>Anguininae</taxon>
        <taxon>Ditylenchus</taxon>
    </lineage>
</organism>
<protein>
    <submittedName>
        <fullName evidence="4">CMP/dCMP-type deaminase domain-containing protein</fullName>
    </submittedName>
</protein>
<proteinExistence type="inferred from homology"/>
<dbReference type="Proteomes" id="UP000887574">
    <property type="component" value="Unplaced"/>
</dbReference>
<comment type="similarity">
    <text evidence="1">Belongs to the cytidine and deoxycytidylate deaminase family.</text>
</comment>
<dbReference type="WBParaSite" id="jg4788.1">
    <property type="protein sequence ID" value="jg4788.1"/>
    <property type="gene ID" value="jg4788"/>
</dbReference>
<evidence type="ECO:0000259" key="2">
    <source>
        <dbReference type="PROSITE" id="PS51747"/>
    </source>
</evidence>
<dbReference type="GO" id="GO:0072527">
    <property type="term" value="P:pyrimidine-containing compound metabolic process"/>
    <property type="evidence" value="ECO:0007669"/>
    <property type="project" value="UniProtKB-ARBA"/>
</dbReference>
<sequence>MDWPQQMVREALSEMYPANDSFMNGSMDSLMTLSDQLIRNDTYRFRTQMSKLSPISNLSVTDEQLIEHAVEAMKNSYSPYSNFPVGAALLTTDGTVFRGTNVETLLLVALFVLKEVPCQLDVICSPCGICRQCMVEFGDFRVIQYSPSTKLRVDTTVRELLPIAFTPHEFSLLSAKNNETT</sequence>
<reference evidence="4" key="1">
    <citation type="submission" date="2022-11" db="UniProtKB">
        <authorList>
            <consortium name="WormBaseParasite"/>
        </authorList>
    </citation>
    <scope>IDENTIFICATION</scope>
</reference>
<feature type="domain" description="CMP/dCMP-type deaminase" evidence="2">
    <location>
        <begin position="60"/>
        <end position="168"/>
    </location>
</feature>
<dbReference type="SUPFAM" id="SSF53927">
    <property type="entry name" value="Cytidine deaminase-like"/>
    <property type="match status" value="1"/>
</dbReference>
<dbReference type="PANTHER" id="PTHR11644">
    <property type="entry name" value="CYTIDINE DEAMINASE"/>
    <property type="match status" value="1"/>
</dbReference>
<dbReference type="Gene3D" id="3.40.140.10">
    <property type="entry name" value="Cytidine Deaminase, domain 2"/>
    <property type="match status" value="2"/>
</dbReference>
<dbReference type="GO" id="GO:0055086">
    <property type="term" value="P:nucleobase-containing small molecule metabolic process"/>
    <property type="evidence" value="ECO:0007669"/>
    <property type="project" value="UniProtKB-ARBA"/>
</dbReference>
<dbReference type="InterPro" id="IPR002125">
    <property type="entry name" value="CMP_dCMP_dom"/>
</dbReference>
<name>A0A915EFI8_9BILA</name>
<evidence type="ECO:0000256" key="1">
    <source>
        <dbReference type="ARBA" id="ARBA00006576"/>
    </source>
</evidence>
<dbReference type="AlphaFoldDB" id="A0A915EFI8"/>
<dbReference type="GO" id="GO:0005829">
    <property type="term" value="C:cytosol"/>
    <property type="evidence" value="ECO:0007669"/>
    <property type="project" value="TreeGrafter"/>
</dbReference>
<dbReference type="GO" id="GO:0004126">
    <property type="term" value="F:cytidine deaminase activity"/>
    <property type="evidence" value="ECO:0007669"/>
    <property type="project" value="UniProtKB-ARBA"/>
</dbReference>
<dbReference type="Pfam" id="PF00383">
    <property type="entry name" value="dCMP_cyt_deam_1"/>
    <property type="match status" value="1"/>
</dbReference>
<keyword evidence="3" id="KW-1185">Reference proteome</keyword>
<dbReference type="InterPro" id="IPR016193">
    <property type="entry name" value="Cytidine_deaminase-like"/>
</dbReference>